<dbReference type="PROSITE" id="PS50090">
    <property type="entry name" value="MYB_LIKE"/>
    <property type="match status" value="1"/>
</dbReference>
<dbReference type="Proteomes" id="UP000325182">
    <property type="component" value="Unassembled WGS sequence"/>
</dbReference>
<dbReference type="AlphaFoldDB" id="A0A5D4MA55"/>
<dbReference type="RefSeq" id="WP_148954423.1">
    <property type="nucleotide sequence ID" value="NZ_VTEG01000011.1"/>
</dbReference>
<organism evidence="4 5">
    <name type="scientific">Rossellomorea vietnamensis</name>
    <dbReference type="NCBI Taxonomy" id="218284"/>
    <lineage>
        <taxon>Bacteria</taxon>
        <taxon>Bacillati</taxon>
        <taxon>Bacillota</taxon>
        <taxon>Bacilli</taxon>
        <taxon>Bacillales</taxon>
        <taxon>Bacillaceae</taxon>
        <taxon>Rossellomorea</taxon>
    </lineage>
</organism>
<dbReference type="InterPro" id="IPR014243">
    <property type="entry name" value="RsfA-like"/>
</dbReference>
<dbReference type="NCBIfam" id="TIGR02894">
    <property type="entry name" value="DNA_bind_RsfA"/>
    <property type="match status" value="1"/>
</dbReference>
<dbReference type="PANTHER" id="PTHR41302:SF2">
    <property type="entry name" value="PRESPORE SPECIFIC TRANSCRIPTIONAL ACTIVATOR RSFA"/>
    <property type="match status" value="1"/>
</dbReference>
<evidence type="ECO:0000256" key="2">
    <source>
        <dbReference type="SAM" id="MobiDB-lite"/>
    </source>
</evidence>
<dbReference type="InterPro" id="IPR001005">
    <property type="entry name" value="SANT/Myb"/>
</dbReference>
<feature type="coiled-coil region" evidence="1">
    <location>
        <begin position="131"/>
        <end position="169"/>
    </location>
</feature>
<evidence type="ECO:0000313" key="5">
    <source>
        <dbReference type="Proteomes" id="UP000325182"/>
    </source>
</evidence>
<keyword evidence="1" id="KW-0175">Coiled coil</keyword>
<feature type="domain" description="Myb-like" evidence="3">
    <location>
        <begin position="1"/>
        <end position="57"/>
    </location>
</feature>
<evidence type="ECO:0000256" key="1">
    <source>
        <dbReference type="SAM" id="Coils"/>
    </source>
</evidence>
<comment type="caution">
    <text evidence="4">The sequence shown here is derived from an EMBL/GenBank/DDBJ whole genome shotgun (WGS) entry which is preliminary data.</text>
</comment>
<dbReference type="PANTHER" id="PTHR41302">
    <property type="entry name" value="PRESPORE-SPECIFIC TRANSCRIPTIONAL REGULATOR RSFA-RELATED"/>
    <property type="match status" value="1"/>
</dbReference>
<feature type="region of interest" description="Disordered" evidence="2">
    <location>
        <begin position="68"/>
        <end position="105"/>
    </location>
</feature>
<reference evidence="4 5" key="1">
    <citation type="submission" date="2019-08" db="EMBL/GenBank/DDBJ databases">
        <title>Bacillus genomes from the desert of Cuatro Cienegas, Coahuila.</title>
        <authorList>
            <person name="Olmedo-Alvarez G."/>
        </authorList>
    </citation>
    <scope>NUCLEOTIDE SEQUENCE [LARGE SCALE GENOMIC DNA]</scope>
    <source>
        <strain evidence="4 5">CH128b_4D</strain>
    </source>
</reference>
<gene>
    <name evidence="4" type="ORF">FZC84_14860</name>
</gene>
<evidence type="ECO:0000259" key="3">
    <source>
        <dbReference type="PROSITE" id="PS50090"/>
    </source>
</evidence>
<sequence>MTSNRQDAWSQDEDLLLAEVVLRHIREGGTQLQAFEEVGRKLSRTAAACGFRWNSFVRKQYKSGIELAKRQRKENKKHSVPAEQPEPEQNERVQEIPSLKNDETHSGKLTLDGVIEFLESLKGNLTEDIELQTAYRKLEEYSEKLEQQVERLKEANSAYKDKLELLEEDHQSLLFIFEKARKMALLQESDDKVKFQMDKNGNLQRLQK</sequence>
<accession>A0A5D4MA55</accession>
<dbReference type="EMBL" id="VTEG01000011">
    <property type="protein sequence ID" value="TYR98451.1"/>
    <property type="molecule type" value="Genomic_DNA"/>
</dbReference>
<proteinExistence type="predicted"/>
<protein>
    <submittedName>
        <fullName evidence="4">RsfA family transcriptional regulator</fullName>
    </submittedName>
</protein>
<feature type="compositionally biased region" description="Basic and acidic residues" evidence="2">
    <location>
        <begin position="89"/>
        <end position="105"/>
    </location>
</feature>
<feature type="compositionally biased region" description="Basic residues" evidence="2">
    <location>
        <begin position="70"/>
        <end position="79"/>
    </location>
</feature>
<evidence type="ECO:0000313" key="4">
    <source>
        <dbReference type="EMBL" id="TYR98451.1"/>
    </source>
</evidence>
<name>A0A5D4MA55_9BACI</name>